<name>A0A1H0BNY0_9BACI</name>
<dbReference type="InterPro" id="IPR011701">
    <property type="entry name" value="MFS"/>
</dbReference>
<dbReference type="SUPFAM" id="SSF103473">
    <property type="entry name" value="MFS general substrate transporter"/>
    <property type="match status" value="1"/>
</dbReference>
<sequence length="387" mass="41812">MRLFWIVLICQALYSIALRGSRPIVSLYADIMGASPLIIGFLVSSFALLPMLFAIQAGKWLDNYGAKRIALLGSVGMIISLVLPVFFPTLLMLFVNQFIIGISHVCVLVSLQKTIGNLPGNRDFLIASFSIAGSIGEFIGPSFTGLLFEQSGFRVTFIVMIITVVVSTLIVTLLPANKSVQNKGKDSHKTTEKKSSTLAMLKKVNLRKALIISGLVLYSKDLFVGYFPVYGNNIGLTPSQIGLVISLVSGMAIVVRMLQFTLVKKFGRSLVLFSTLILSGIAFVLVPTSTSMIYLSIFALMLGAGLGLGQPLSIVYTLNVSPVPRHGEVLGLRLTFNRASQFVAPFVFGAIGQVAGIAPVFYLSGAFLLLGSYFTRMKEDNDSGDNE</sequence>
<dbReference type="InterPro" id="IPR036259">
    <property type="entry name" value="MFS_trans_sf"/>
</dbReference>
<keyword evidence="2" id="KW-0813">Transport</keyword>
<protein>
    <submittedName>
        <fullName evidence="8">Predicted arabinose efflux permease, MFS family</fullName>
    </submittedName>
</protein>
<evidence type="ECO:0000256" key="1">
    <source>
        <dbReference type="ARBA" id="ARBA00004651"/>
    </source>
</evidence>
<evidence type="ECO:0000256" key="5">
    <source>
        <dbReference type="ARBA" id="ARBA00023136"/>
    </source>
</evidence>
<dbReference type="PANTHER" id="PTHR23526:SF4">
    <property type="entry name" value="INTEGRAL MEMBRANE TRANSPORT PROTEIN"/>
    <property type="match status" value="1"/>
</dbReference>
<evidence type="ECO:0000256" key="3">
    <source>
        <dbReference type="ARBA" id="ARBA00022692"/>
    </source>
</evidence>
<feature type="transmembrane region" description="Helical" evidence="6">
    <location>
        <begin position="342"/>
        <end position="370"/>
    </location>
</feature>
<feature type="transmembrane region" description="Helical" evidence="6">
    <location>
        <begin position="155"/>
        <end position="176"/>
    </location>
</feature>
<proteinExistence type="predicted"/>
<feature type="transmembrane region" description="Helical" evidence="6">
    <location>
        <begin position="93"/>
        <end position="112"/>
    </location>
</feature>
<keyword evidence="9" id="KW-1185">Reference proteome</keyword>
<feature type="transmembrane region" description="Helical" evidence="6">
    <location>
        <begin position="35"/>
        <end position="57"/>
    </location>
</feature>
<evidence type="ECO:0000259" key="7">
    <source>
        <dbReference type="PROSITE" id="PS50850"/>
    </source>
</evidence>
<evidence type="ECO:0000256" key="6">
    <source>
        <dbReference type="SAM" id="Phobius"/>
    </source>
</evidence>
<evidence type="ECO:0000256" key="2">
    <source>
        <dbReference type="ARBA" id="ARBA00022448"/>
    </source>
</evidence>
<keyword evidence="3 6" id="KW-0812">Transmembrane</keyword>
<feature type="transmembrane region" description="Helical" evidence="6">
    <location>
        <begin position="241"/>
        <end position="258"/>
    </location>
</feature>
<feature type="transmembrane region" description="Helical" evidence="6">
    <location>
        <begin position="124"/>
        <end position="143"/>
    </location>
</feature>
<dbReference type="PROSITE" id="PS50850">
    <property type="entry name" value="MFS"/>
    <property type="match status" value="1"/>
</dbReference>
<dbReference type="PANTHER" id="PTHR23526">
    <property type="entry name" value="INTEGRAL MEMBRANE TRANSPORT PROTEIN-RELATED"/>
    <property type="match status" value="1"/>
</dbReference>
<feature type="transmembrane region" description="Helical" evidence="6">
    <location>
        <begin position="209"/>
        <end position="229"/>
    </location>
</feature>
<dbReference type="GO" id="GO:0022857">
    <property type="term" value="F:transmembrane transporter activity"/>
    <property type="evidence" value="ECO:0007669"/>
    <property type="project" value="InterPro"/>
</dbReference>
<feature type="domain" description="Major facilitator superfamily (MFS) profile" evidence="7">
    <location>
        <begin position="1"/>
        <end position="383"/>
    </location>
</feature>
<dbReference type="InterPro" id="IPR020846">
    <property type="entry name" value="MFS_dom"/>
</dbReference>
<comment type="subcellular location">
    <subcellularLocation>
        <location evidence="1">Cell membrane</location>
        <topology evidence="1">Multi-pass membrane protein</topology>
    </subcellularLocation>
</comment>
<keyword evidence="4 6" id="KW-1133">Transmembrane helix</keyword>
<reference evidence="8 9" key="1">
    <citation type="submission" date="2016-10" db="EMBL/GenBank/DDBJ databases">
        <authorList>
            <person name="de Groot N.N."/>
        </authorList>
    </citation>
    <scope>NUCLEOTIDE SEQUENCE [LARGE SCALE GENOMIC DNA]</scope>
    <source>
        <strain evidence="8 9">CGMCC 1.3442</strain>
    </source>
</reference>
<keyword evidence="5 6" id="KW-0472">Membrane</keyword>
<evidence type="ECO:0000313" key="9">
    <source>
        <dbReference type="Proteomes" id="UP000199334"/>
    </source>
</evidence>
<dbReference type="AlphaFoldDB" id="A0A1H0BNY0"/>
<feature type="transmembrane region" description="Helical" evidence="6">
    <location>
        <begin position="293"/>
        <end position="321"/>
    </location>
</feature>
<feature type="transmembrane region" description="Helical" evidence="6">
    <location>
        <begin position="270"/>
        <end position="287"/>
    </location>
</feature>
<dbReference type="InterPro" id="IPR052528">
    <property type="entry name" value="Sugar_transport-like"/>
</dbReference>
<evidence type="ECO:0000313" key="8">
    <source>
        <dbReference type="EMBL" id="SDN47377.1"/>
    </source>
</evidence>
<dbReference type="GO" id="GO:0005886">
    <property type="term" value="C:plasma membrane"/>
    <property type="evidence" value="ECO:0007669"/>
    <property type="project" value="UniProtKB-SubCell"/>
</dbReference>
<evidence type="ECO:0000256" key="4">
    <source>
        <dbReference type="ARBA" id="ARBA00022989"/>
    </source>
</evidence>
<dbReference type="Proteomes" id="UP000199334">
    <property type="component" value="Unassembled WGS sequence"/>
</dbReference>
<feature type="transmembrane region" description="Helical" evidence="6">
    <location>
        <begin position="69"/>
        <end position="87"/>
    </location>
</feature>
<accession>A0A1H0BNY0</accession>
<gene>
    <name evidence="8" type="ORF">SAMN05216498_2329</name>
</gene>
<dbReference type="OrthoDB" id="4822895at2"/>
<organism evidence="8 9">
    <name type="scientific">Tenuibacillus multivorans</name>
    <dbReference type="NCBI Taxonomy" id="237069"/>
    <lineage>
        <taxon>Bacteria</taxon>
        <taxon>Bacillati</taxon>
        <taxon>Bacillota</taxon>
        <taxon>Bacilli</taxon>
        <taxon>Bacillales</taxon>
        <taxon>Bacillaceae</taxon>
        <taxon>Tenuibacillus</taxon>
    </lineage>
</organism>
<dbReference type="EMBL" id="FNIG01000005">
    <property type="protein sequence ID" value="SDN47377.1"/>
    <property type="molecule type" value="Genomic_DNA"/>
</dbReference>
<dbReference type="RefSeq" id="WP_093856755.1">
    <property type="nucleotide sequence ID" value="NZ_BJVZ01000008.1"/>
</dbReference>
<dbReference type="Gene3D" id="1.20.1250.20">
    <property type="entry name" value="MFS general substrate transporter like domains"/>
    <property type="match status" value="1"/>
</dbReference>
<dbReference type="Pfam" id="PF07690">
    <property type="entry name" value="MFS_1"/>
    <property type="match status" value="1"/>
</dbReference>
<dbReference type="STRING" id="237069.SAMN05216498_2329"/>